<feature type="compositionally biased region" description="Basic and acidic residues" evidence="1">
    <location>
        <begin position="639"/>
        <end position="659"/>
    </location>
</feature>
<dbReference type="EMBL" id="NKCI01000060">
    <property type="protein sequence ID" value="RSL60231.1"/>
    <property type="molecule type" value="Genomic_DNA"/>
</dbReference>
<dbReference type="Proteomes" id="UP000288168">
    <property type="component" value="Unassembled WGS sequence"/>
</dbReference>
<dbReference type="Pfam" id="PF19535">
    <property type="entry name" value="DUF6060"/>
    <property type="match status" value="1"/>
</dbReference>
<protein>
    <submittedName>
        <fullName evidence="2">Uncharacterized protein</fullName>
    </submittedName>
</protein>
<dbReference type="AlphaFoldDB" id="A0A428Q4L8"/>
<feature type="region of interest" description="Disordered" evidence="1">
    <location>
        <begin position="1"/>
        <end position="21"/>
    </location>
</feature>
<feature type="compositionally biased region" description="Polar residues" evidence="1">
    <location>
        <begin position="1"/>
        <end position="16"/>
    </location>
</feature>
<accession>A0A428Q4L8</accession>
<proteinExistence type="predicted"/>
<evidence type="ECO:0000256" key="1">
    <source>
        <dbReference type="SAM" id="MobiDB-lite"/>
    </source>
</evidence>
<organism evidence="2 3">
    <name type="scientific">Fusarium duplospermum</name>
    <dbReference type="NCBI Taxonomy" id="1325734"/>
    <lineage>
        <taxon>Eukaryota</taxon>
        <taxon>Fungi</taxon>
        <taxon>Dikarya</taxon>
        <taxon>Ascomycota</taxon>
        <taxon>Pezizomycotina</taxon>
        <taxon>Sordariomycetes</taxon>
        <taxon>Hypocreomycetidae</taxon>
        <taxon>Hypocreales</taxon>
        <taxon>Nectriaceae</taxon>
        <taxon>Fusarium</taxon>
        <taxon>Fusarium solani species complex</taxon>
    </lineage>
</organism>
<keyword evidence="3" id="KW-1185">Reference proteome</keyword>
<dbReference type="STRING" id="1325734.A0A428Q4L8"/>
<reference evidence="2 3" key="1">
    <citation type="submission" date="2017-06" db="EMBL/GenBank/DDBJ databases">
        <title>Comparative genomic analysis of Ambrosia Fusariam Clade fungi.</title>
        <authorList>
            <person name="Stajich J.E."/>
            <person name="Carrillo J."/>
            <person name="Kijimoto T."/>
            <person name="Eskalen A."/>
            <person name="O'Donnell K."/>
            <person name="Kasson M."/>
        </authorList>
    </citation>
    <scope>NUCLEOTIDE SEQUENCE [LARGE SCALE GENOMIC DNA]</scope>
    <source>
        <strain evidence="2 3">NRRL62584</strain>
    </source>
</reference>
<dbReference type="OrthoDB" id="4750690at2759"/>
<feature type="region of interest" description="Disordered" evidence="1">
    <location>
        <begin position="622"/>
        <end position="668"/>
    </location>
</feature>
<evidence type="ECO:0000313" key="3">
    <source>
        <dbReference type="Proteomes" id="UP000288168"/>
    </source>
</evidence>
<gene>
    <name evidence="2" type="ORF">CEP54_006873</name>
</gene>
<dbReference type="InterPro" id="IPR045702">
    <property type="entry name" value="DUF6060"/>
</dbReference>
<comment type="caution">
    <text evidence="2">The sequence shown here is derived from an EMBL/GenBank/DDBJ whole genome shotgun (WGS) entry which is preliminary data.</text>
</comment>
<name>A0A428Q4L8_9HYPO</name>
<sequence>MSRSRYLQHGQHNGGSSADPGATLDLSTTCLAQARYTPVSTMPQEFRKMHHLPSIIPWNRQASKKASAQQILDFPIQERQLDNVTAEMGTAQNYSSKSFLQREGASWQIWNLNGDLPAIQISILTSLAGEPFQPNFKCPQPASHCEWPEFSTLGVCSTLHNVTNKATRECEEGKGNPYFEQCNYTIPLLRKSESEDEDEEEEKPSMRYFNNAAFKNSEDTQILHSEFKSSSLDGWLGQLLVIRHENGRWVDAGKGKSKPPDAEVFVADFRWCKRVFKGVKSSNEVINSKSEKSTDTMLKYIEQPEMTNGVNYVILGTPDGDETFWVAYTLERRLPYYLEHLLTVDMTEQADGSPRSQVDLTTPLNAGFIFTLADMEKLTGNIATTLTNQLRSSNPGDNKDAEMVKGTAYIMESVIVLSISSALPIEQQGVKTYAMKSIVGISLLSLFPTWASCLFKRSCTSFEPQGEYGNKGYTIPSLKTFRTSEYINCTTELAREEGEDDVCEVDRYTMGLSLNSTVNVSVSDIQPVLDAVKKAASLDRTAKIDLNETVVVPFKVSESGIPAGKAGYLAFTPIMRCWEGVLGDCSGDDEKLDGTLIVACGYEYDDNHNATGERTIVGEENVVQSDSKELKAKPQPTWEEAKEKAEDEKDSKSGERDKDDDNENSASTLTGQVLGSGIWGCIIWTVMGTLWALM</sequence>
<evidence type="ECO:0000313" key="2">
    <source>
        <dbReference type="EMBL" id="RSL60231.1"/>
    </source>
</evidence>